<dbReference type="EMBL" id="AGCN01000033">
    <property type="protein sequence ID" value="EHN60768.1"/>
    <property type="molecule type" value="Genomic_DNA"/>
</dbReference>
<proteinExistence type="predicted"/>
<gene>
    <name evidence="1" type="ORF">HMPREF0557_02282</name>
</gene>
<dbReference type="AlphaFoldDB" id="A0AB72Z797"/>
<name>A0AB72Z797_LISIO</name>
<comment type="caution">
    <text evidence="1">The sequence shown here is derived from an EMBL/GenBank/DDBJ whole genome shotgun (WGS) entry which is preliminary data.</text>
</comment>
<dbReference type="Proteomes" id="UP000003597">
    <property type="component" value="Unassembled WGS sequence"/>
</dbReference>
<evidence type="ECO:0000313" key="1">
    <source>
        <dbReference type="EMBL" id="EHN60768.1"/>
    </source>
</evidence>
<organism evidence="1 2">
    <name type="scientific">Listeria innocua ATCC 33091</name>
    <dbReference type="NCBI Taxonomy" id="1002366"/>
    <lineage>
        <taxon>Bacteria</taxon>
        <taxon>Bacillati</taxon>
        <taxon>Bacillota</taxon>
        <taxon>Bacilli</taxon>
        <taxon>Bacillales</taxon>
        <taxon>Listeriaceae</taxon>
        <taxon>Listeria</taxon>
    </lineage>
</organism>
<accession>A0AB72Z797</accession>
<keyword evidence="2" id="KW-1185">Reference proteome</keyword>
<protein>
    <submittedName>
        <fullName evidence="1">Uncharacterized protein</fullName>
    </submittedName>
</protein>
<reference evidence="1 2" key="1">
    <citation type="submission" date="2011-08" db="EMBL/GenBank/DDBJ databases">
        <authorList>
            <person name="Weinstock G."/>
            <person name="Sodergren E."/>
            <person name="Clifton S."/>
            <person name="Fulton L."/>
            <person name="Fulton B."/>
            <person name="Courtney L."/>
            <person name="Fronick C."/>
            <person name="Harrison M."/>
            <person name="Strong C."/>
            <person name="Farmer C."/>
            <person name="Delahaunty K."/>
            <person name="Markovic C."/>
            <person name="Hall O."/>
            <person name="Minx P."/>
            <person name="Tomlinson C."/>
            <person name="Mitreva M."/>
            <person name="Hou S."/>
            <person name="Chen J."/>
            <person name="Wollam A."/>
            <person name="Pepin K.H."/>
            <person name="Johnson M."/>
            <person name="Bhonagiri V."/>
            <person name="Zhang X."/>
            <person name="Suruliraj S."/>
            <person name="Warren W."/>
            <person name="Chinwalla A."/>
            <person name="Mardis E.R."/>
            <person name="Wilson R.K."/>
        </authorList>
    </citation>
    <scope>NUCLEOTIDE SEQUENCE [LARGE SCALE GENOMIC DNA]</scope>
    <source>
        <strain evidence="1 2">ATCC 33091</strain>
    </source>
</reference>
<sequence>MLFFLKDVLRTSLLTIILQIFDYKRIFERAFDKMEKYGERKHLLFAIIK</sequence>
<evidence type="ECO:0000313" key="2">
    <source>
        <dbReference type="Proteomes" id="UP000003597"/>
    </source>
</evidence>